<dbReference type="Gene3D" id="1.25.40.10">
    <property type="entry name" value="Tetratricopeptide repeat domain"/>
    <property type="match status" value="1"/>
</dbReference>
<feature type="repeat" description="TPR" evidence="1">
    <location>
        <begin position="103"/>
        <end position="136"/>
    </location>
</feature>
<dbReference type="InterPro" id="IPR019734">
    <property type="entry name" value="TPR_rpt"/>
</dbReference>
<dbReference type="AlphaFoldDB" id="A0A9D6LC75"/>
<dbReference type="Pfam" id="PF13650">
    <property type="entry name" value="Asp_protease_2"/>
    <property type="match status" value="1"/>
</dbReference>
<keyword evidence="4" id="KW-0645">Protease</keyword>
<accession>A0A9D6LC75</accession>
<dbReference type="InterPro" id="IPR011990">
    <property type="entry name" value="TPR-like_helical_dom_sf"/>
</dbReference>
<proteinExistence type="predicted"/>
<feature type="chain" id="PRO_5039633032" evidence="3">
    <location>
        <begin position="28"/>
        <end position="526"/>
    </location>
</feature>
<reference evidence="4" key="1">
    <citation type="submission" date="2020-07" db="EMBL/GenBank/DDBJ databases">
        <title>Huge and variable diversity of episymbiotic CPR bacteria and DPANN archaea in groundwater ecosystems.</title>
        <authorList>
            <person name="He C.Y."/>
            <person name="Keren R."/>
            <person name="Whittaker M."/>
            <person name="Farag I.F."/>
            <person name="Doudna J."/>
            <person name="Cate J.H.D."/>
            <person name="Banfield J.F."/>
        </authorList>
    </citation>
    <scope>NUCLEOTIDE SEQUENCE</scope>
    <source>
        <strain evidence="4">NC_groundwater_928_Pr1_S-0.2um_72_17</strain>
    </source>
</reference>
<dbReference type="GO" id="GO:0006508">
    <property type="term" value="P:proteolysis"/>
    <property type="evidence" value="ECO:0007669"/>
    <property type="project" value="UniProtKB-KW"/>
</dbReference>
<comment type="caution">
    <text evidence="4">The sequence shown here is derived from an EMBL/GenBank/DDBJ whole genome shotgun (WGS) entry which is preliminary data.</text>
</comment>
<feature type="compositionally biased region" description="Low complexity" evidence="2">
    <location>
        <begin position="360"/>
        <end position="371"/>
    </location>
</feature>
<keyword evidence="3" id="KW-0732">Signal</keyword>
<dbReference type="SUPFAM" id="SSF48452">
    <property type="entry name" value="TPR-like"/>
    <property type="match status" value="1"/>
</dbReference>
<evidence type="ECO:0000256" key="3">
    <source>
        <dbReference type="SAM" id="SignalP"/>
    </source>
</evidence>
<dbReference type="InterPro" id="IPR021109">
    <property type="entry name" value="Peptidase_aspartic_dom_sf"/>
</dbReference>
<dbReference type="Proteomes" id="UP000807850">
    <property type="component" value="Unassembled WGS sequence"/>
</dbReference>
<organism evidence="4 5">
    <name type="scientific">Eiseniibacteriota bacterium</name>
    <dbReference type="NCBI Taxonomy" id="2212470"/>
    <lineage>
        <taxon>Bacteria</taxon>
        <taxon>Candidatus Eiseniibacteriota</taxon>
    </lineage>
</organism>
<protein>
    <submittedName>
        <fullName evidence="4">Aspartyl protease family protein</fullName>
    </submittedName>
</protein>
<dbReference type="EMBL" id="JACQAY010000232">
    <property type="protein sequence ID" value="MBI3540029.1"/>
    <property type="molecule type" value="Genomic_DNA"/>
</dbReference>
<evidence type="ECO:0000256" key="2">
    <source>
        <dbReference type="SAM" id="MobiDB-lite"/>
    </source>
</evidence>
<name>A0A9D6LC75_UNCEI</name>
<feature type="signal peptide" evidence="3">
    <location>
        <begin position="1"/>
        <end position="27"/>
    </location>
</feature>
<evidence type="ECO:0000256" key="1">
    <source>
        <dbReference type="PROSITE-ProRule" id="PRU00339"/>
    </source>
</evidence>
<sequence>MIRIPTIVVVLPLAVAALALGATLAVAAPPRTPAPPPLEDRGAALARLDSLQSIVRLEEARVRKAPGDEAGWDRLARAWFQVGDHEKAARCMDRARAAGAAEYDTWILSGRAARGEGRFAEAIEWLDRAVRAKPDDWEANEDLGVALYLAGRYREAAERWERAHLAPESGSPDRSGLIAALRRLREPAYALSGRGRERLAFVPVAARGALAVRVRIQGRGPFLMRVDMGSAETVLGRSLARELGLAIETGGESGAFVGDQPVVLDYAVLDSLALGATIVHDLPVAVSDDAGLGRPVTDLDRGGGRRVTDLDRGTGDVRGTIGFELLRRFRFCVDFPDSALILEPLPAAAPPVPRDPHPGAPRSAATASASDSAPAWLPRGRAGAAIQVGHAAHRLPLLIRGTHLLVVPVRLGSGPERTFVLDTGAPGSAVAAPMSTLVEAGIAVDTSRVLTGATAAGPVAYYACSVPRVCAGSACRDSLTGTYGIFPPRLETNPNFRVAGLLSRGFLDRYRLGVDLARREVWLIEP</sequence>
<dbReference type="PROSITE" id="PS50005">
    <property type="entry name" value="TPR"/>
    <property type="match status" value="1"/>
</dbReference>
<gene>
    <name evidence="4" type="ORF">HY076_07130</name>
</gene>
<evidence type="ECO:0000313" key="5">
    <source>
        <dbReference type="Proteomes" id="UP000807850"/>
    </source>
</evidence>
<keyword evidence="1" id="KW-0802">TPR repeat</keyword>
<dbReference type="Pfam" id="PF13432">
    <property type="entry name" value="TPR_16"/>
    <property type="match status" value="1"/>
</dbReference>
<keyword evidence="4" id="KW-0378">Hydrolase</keyword>
<dbReference type="GO" id="GO:0008233">
    <property type="term" value="F:peptidase activity"/>
    <property type="evidence" value="ECO:0007669"/>
    <property type="project" value="UniProtKB-KW"/>
</dbReference>
<feature type="region of interest" description="Disordered" evidence="2">
    <location>
        <begin position="351"/>
        <end position="371"/>
    </location>
</feature>
<dbReference type="Gene3D" id="2.40.70.10">
    <property type="entry name" value="Acid Proteases"/>
    <property type="match status" value="1"/>
</dbReference>
<evidence type="ECO:0000313" key="4">
    <source>
        <dbReference type="EMBL" id="MBI3540029.1"/>
    </source>
</evidence>